<dbReference type="InParanoid" id="A0A2R6QCA1"/>
<protein>
    <submittedName>
        <fullName evidence="8">Disease resistance protein</fullName>
    </submittedName>
</protein>
<dbReference type="Pfam" id="PF23247">
    <property type="entry name" value="LRR_RPS2"/>
    <property type="match status" value="4"/>
</dbReference>
<dbReference type="InterPro" id="IPR032675">
    <property type="entry name" value="LRR_dom_sf"/>
</dbReference>
<dbReference type="PRINTS" id="PR00364">
    <property type="entry name" value="DISEASERSIST"/>
</dbReference>
<dbReference type="InterPro" id="IPR050905">
    <property type="entry name" value="Plant_NBS-LRR"/>
</dbReference>
<dbReference type="SMART" id="SM00382">
    <property type="entry name" value="AAA"/>
    <property type="match status" value="1"/>
</dbReference>
<dbReference type="PANTHER" id="PTHR33463">
    <property type="entry name" value="NB-ARC DOMAIN-CONTAINING PROTEIN-RELATED"/>
    <property type="match status" value="1"/>
</dbReference>
<dbReference type="Gene3D" id="1.10.8.430">
    <property type="entry name" value="Helical domain of apoptotic protease-activating factors"/>
    <property type="match status" value="1"/>
</dbReference>
<comment type="caution">
    <text evidence="8">The sequence shown here is derived from an EMBL/GenBank/DDBJ whole genome shotgun (WGS) entry which is preliminary data.</text>
</comment>
<keyword evidence="5" id="KW-0067">ATP-binding</keyword>
<organism evidence="8 9">
    <name type="scientific">Actinidia chinensis var. chinensis</name>
    <name type="common">Chinese soft-hair kiwi</name>
    <dbReference type="NCBI Taxonomy" id="1590841"/>
    <lineage>
        <taxon>Eukaryota</taxon>
        <taxon>Viridiplantae</taxon>
        <taxon>Streptophyta</taxon>
        <taxon>Embryophyta</taxon>
        <taxon>Tracheophyta</taxon>
        <taxon>Spermatophyta</taxon>
        <taxon>Magnoliopsida</taxon>
        <taxon>eudicotyledons</taxon>
        <taxon>Gunneridae</taxon>
        <taxon>Pentapetalae</taxon>
        <taxon>asterids</taxon>
        <taxon>Ericales</taxon>
        <taxon>Actinidiaceae</taxon>
        <taxon>Actinidia</taxon>
    </lineage>
</organism>
<dbReference type="InterPro" id="IPR003593">
    <property type="entry name" value="AAA+_ATPase"/>
</dbReference>
<name>A0A2R6QCA1_ACTCC</name>
<dbReference type="STRING" id="1590841.A0A2R6QCA1"/>
<dbReference type="GO" id="GO:0006952">
    <property type="term" value="P:defense response"/>
    <property type="evidence" value="ECO:0007669"/>
    <property type="project" value="UniProtKB-KW"/>
</dbReference>
<dbReference type="Gene3D" id="3.80.10.10">
    <property type="entry name" value="Ribonuclease Inhibitor"/>
    <property type="match status" value="2"/>
</dbReference>
<sequence length="1437" mass="163531">MCSPQGIMDNIIGKAMDAAFQVVKGAIHYKKNHQDLKDEMENFKKCREDIERKVEDAQIRGEEIVAVVSSWRTKADKMTQDFENFMQQCTRKESILCYACSCPNFIGRNKLSNLAQEIKENVTNLKQEGQFSEIAFSKPPPPELQFRSNDDYEIFDSRALVFKMVVDTLKDSKVTVIGVHGTGGVGKTTLVKEVSKQLKEDRTFDEVVMAVVSRDANVSKIQSQLVGPLNLDLSNAITEEQISYKLWHRLNNGKKNLVILDDIWKEVNLKAIGIPVTDGNKGCKVVITSRNRGVLLRNMKVDRDFALPLLPEPEAWALFKKVVGNSVDSPELYSVAYAVCKECKGLPVAINALGAALKDKKIYAWKNALDKLKKSMLDEIEEIDPAVYTSLKLSYEELTSLDAKSCFLLCCLFPEDDEISIDDLTRHCMARSLLQQHADTLEEARYAVCTAIGTLKTCYLLLDDTDEDVVKMHDVTRDVGISIAQEYLVEHGVVSEWPKKRKYESYSAISIRSRSMDELPNELACPQLRILMLESNNPSLLKVPDGFFSGMKELEVIDFNRMCMSPLPSSLPKLANLQMLCLNECKLADIAILKDLQGTLEMLSLRGSDIEVLPREIGHLTRLRLLDLRYCGELKVIPHGVISNLTCLEELYFSDQFYQWDNKKTSGNVGLDELSSLTRLTTLHVHIPKDMLFPESSLNFENLVRFKISIACMHYGAVEDSAVTRFLNLEGIPLKAELNTLVEKAEELHLLGVEGLKKVLHNRGGGEGFLSLKYLIVQSCYDLDHLLGKPKWFMQPSRSFNKLTILIIRDCRLKHLFSPSSIRGLLQLKQLDVSYCEILEGIVGFKGENDEDELINFSKLKYIELMDLPNLKSFYPKLWNSSIHAQSLFNEKVAFPALERLVINQCSQITDVWDKKMLPSESFFQLRTVTVITCGKLVNVFAPIMVSRLQNLQEVFIAHCPNMEVIISKKGEEEEPNDNIVLPQLTNLNLQSLKNLKSFCTTRSEVGSLFNHKVAFPALEILRIQDCSQIADVWDKKMLPAKSFFQLREVTFYWCDNLVNVFQSNMVSRLQNLQVVSIDHCPDMEVIISNQGEEEGDEGAEPNDNIVLPQLRNLELRDLRNLKSFCTTISEARSLFNHQVIFPALERVGIWDVHNITDIWDKQSLAVQYKARSFCQLTIMTVWDCKDLRNVFPSNILPQLHNLDELNVSKCPNMEVIVFKNTNEDDLILFPRLRTIEILSMEYLKSFCNSSERSDSQPLFNHQVIFPVLNILKMRSLPNITKIWSKQTLPDPEEEVESFFELTSIDVDECNKLVSVIPSHMLPQLQKLQKLRVENCSKIETIVAGKTKEEKVLSNDIIVFPELSILKLECLGKLKNFCTSTSEAQLFFNNKVAFPKLMELSLDNHLKEIFREGIYAKEACIALGEEEDMNHNVHANV</sequence>
<dbReference type="Gene3D" id="3.40.50.300">
    <property type="entry name" value="P-loop containing nucleotide triphosphate hydrolases"/>
    <property type="match status" value="1"/>
</dbReference>
<comment type="similarity">
    <text evidence="1">Belongs to the disease resistance NB-LRR family.</text>
</comment>
<dbReference type="Gramene" id="PSS05750">
    <property type="protein sequence ID" value="PSS05750"/>
    <property type="gene ID" value="CEY00_Acc19019"/>
</dbReference>
<dbReference type="InterPro" id="IPR036388">
    <property type="entry name" value="WH-like_DNA-bd_sf"/>
</dbReference>
<keyword evidence="5" id="KW-0547">Nucleotide-binding</keyword>
<evidence type="ECO:0000313" key="9">
    <source>
        <dbReference type="Proteomes" id="UP000241394"/>
    </source>
</evidence>
<dbReference type="InterPro" id="IPR042197">
    <property type="entry name" value="Apaf_helical"/>
</dbReference>
<keyword evidence="6" id="KW-0175">Coiled coil</keyword>
<dbReference type="SUPFAM" id="SSF52058">
    <property type="entry name" value="L domain-like"/>
    <property type="match status" value="1"/>
</dbReference>
<feature type="domain" description="AAA+ ATPase" evidence="7">
    <location>
        <begin position="173"/>
        <end position="311"/>
    </location>
</feature>
<feature type="coiled-coil region" evidence="6">
    <location>
        <begin position="33"/>
        <end position="60"/>
    </location>
</feature>
<dbReference type="OrthoDB" id="1579323at2759"/>
<dbReference type="GO" id="GO:0043531">
    <property type="term" value="F:ADP binding"/>
    <property type="evidence" value="ECO:0007669"/>
    <property type="project" value="InterPro"/>
</dbReference>
<dbReference type="EMBL" id="NKQK01000017">
    <property type="protein sequence ID" value="PSS05750.1"/>
    <property type="molecule type" value="Genomic_DNA"/>
</dbReference>
<proteinExistence type="inferred from homology"/>
<reference evidence="8 9" key="1">
    <citation type="submission" date="2017-07" db="EMBL/GenBank/DDBJ databases">
        <title>An improved, manually edited Actinidia chinensis var. chinensis (kiwifruit) genome highlights the challenges associated with draft genomes and gene prediction in plants.</title>
        <authorList>
            <person name="Pilkington S."/>
            <person name="Crowhurst R."/>
            <person name="Hilario E."/>
            <person name="Nardozza S."/>
            <person name="Fraser L."/>
            <person name="Peng Y."/>
            <person name="Gunaseelan K."/>
            <person name="Simpson R."/>
            <person name="Tahir J."/>
            <person name="Deroles S."/>
            <person name="Templeton K."/>
            <person name="Luo Z."/>
            <person name="Davy M."/>
            <person name="Cheng C."/>
            <person name="Mcneilage M."/>
            <person name="Scaglione D."/>
            <person name="Liu Y."/>
            <person name="Zhang Q."/>
            <person name="Datson P."/>
            <person name="De Silva N."/>
            <person name="Gardiner S."/>
            <person name="Bassett H."/>
            <person name="Chagne D."/>
            <person name="Mccallum J."/>
            <person name="Dzierzon H."/>
            <person name="Deng C."/>
            <person name="Wang Y.-Y."/>
            <person name="Barron N."/>
            <person name="Manako K."/>
            <person name="Bowen J."/>
            <person name="Foster T."/>
            <person name="Erridge Z."/>
            <person name="Tiffin H."/>
            <person name="Waite C."/>
            <person name="Davies K."/>
            <person name="Grierson E."/>
            <person name="Laing W."/>
            <person name="Kirk R."/>
            <person name="Chen X."/>
            <person name="Wood M."/>
            <person name="Montefiori M."/>
            <person name="Brummell D."/>
            <person name="Schwinn K."/>
            <person name="Catanach A."/>
            <person name="Fullerton C."/>
            <person name="Li D."/>
            <person name="Meiyalaghan S."/>
            <person name="Nieuwenhuizen N."/>
            <person name="Read N."/>
            <person name="Prakash R."/>
            <person name="Hunter D."/>
            <person name="Zhang H."/>
            <person name="Mckenzie M."/>
            <person name="Knabel M."/>
            <person name="Harris A."/>
            <person name="Allan A."/>
            <person name="Chen A."/>
            <person name="Janssen B."/>
            <person name="Plunkett B."/>
            <person name="Dwamena C."/>
            <person name="Voogd C."/>
            <person name="Leif D."/>
            <person name="Lafferty D."/>
            <person name="Souleyre E."/>
            <person name="Varkonyi-Gasic E."/>
            <person name="Gambi F."/>
            <person name="Hanley J."/>
            <person name="Yao J.-L."/>
            <person name="Cheung J."/>
            <person name="David K."/>
            <person name="Warren B."/>
            <person name="Marsh K."/>
            <person name="Snowden K."/>
            <person name="Lin-Wang K."/>
            <person name="Brian L."/>
            <person name="Martinez-Sanchez M."/>
            <person name="Wang M."/>
            <person name="Ileperuma N."/>
            <person name="Macnee N."/>
            <person name="Campin R."/>
            <person name="Mcatee P."/>
            <person name="Drummond R."/>
            <person name="Espley R."/>
            <person name="Ireland H."/>
            <person name="Wu R."/>
            <person name="Atkinson R."/>
            <person name="Karunairetnam S."/>
            <person name="Bulley S."/>
            <person name="Chunkath S."/>
            <person name="Hanley Z."/>
            <person name="Storey R."/>
            <person name="Thrimawithana A."/>
            <person name="Thomson S."/>
            <person name="David C."/>
            <person name="Testolin R."/>
        </authorList>
    </citation>
    <scope>NUCLEOTIDE SEQUENCE [LARGE SCALE GENOMIC DNA]</scope>
    <source>
        <strain evidence="9">cv. Red5</strain>
        <tissue evidence="8">Young leaf</tissue>
    </source>
</reference>
<gene>
    <name evidence="8" type="ORF">CEY00_Acc19019</name>
</gene>
<dbReference type="GO" id="GO:0005524">
    <property type="term" value="F:ATP binding"/>
    <property type="evidence" value="ECO:0007669"/>
    <property type="project" value="UniProtKB-KW"/>
</dbReference>
<keyword evidence="4" id="KW-0611">Plant defense</keyword>
<accession>A0A2R6QCA1</accession>
<dbReference type="SUPFAM" id="SSF52047">
    <property type="entry name" value="RNI-like"/>
    <property type="match status" value="1"/>
</dbReference>
<keyword evidence="9" id="KW-1185">Reference proteome</keyword>
<evidence type="ECO:0000256" key="5">
    <source>
        <dbReference type="ARBA" id="ARBA00022840"/>
    </source>
</evidence>
<evidence type="ECO:0000256" key="3">
    <source>
        <dbReference type="ARBA" id="ARBA00022737"/>
    </source>
</evidence>
<dbReference type="Pfam" id="PF00931">
    <property type="entry name" value="NB-ARC"/>
    <property type="match status" value="1"/>
</dbReference>
<evidence type="ECO:0000256" key="6">
    <source>
        <dbReference type="SAM" id="Coils"/>
    </source>
</evidence>
<keyword evidence="3" id="KW-0677">Repeat</keyword>
<evidence type="ECO:0000259" key="7">
    <source>
        <dbReference type="SMART" id="SM00382"/>
    </source>
</evidence>
<dbReference type="InterPro" id="IPR057135">
    <property type="entry name" value="At4g27190-like_LRR"/>
</dbReference>
<dbReference type="InterPro" id="IPR001611">
    <property type="entry name" value="Leu-rich_rpt"/>
</dbReference>
<dbReference type="PANTHER" id="PTHR33463:SF198">
    <property type="entry name" value="RPP4C3"/>
    <property type="match status" value="1"/>
</dbReference>
<evidence type="ECO:0000256" key="1">
    <source>
        <dbReference type="ARBA" id="ARBA00008894"/>
    </source>
</evidence>
<evidence type="ECO:0000256" key="4">
    <source>
        <dbReference type="ARBA" id="ARBA00022821"/>
    </source>
</evidence>
<dbReference type="SUPFAM" id="SSF52540">
    <property type="entry name" value="P-loop containing nucleoside triphosphate hydrolases"/>
    <property type="match status" value="1"/>
</dbReference>
<dbReference type="InterPro" id="IPR027417">
    <property type="entry name" value="P-loop_NTPase"/>
</dbReference>
<reference evidence="9" key="2">
    <citation type="journal article" date="2018" name="BMC Genomics">
        <title>A manually annotated Actinidia chinensis var. chinensis (kiwifruit) genome highlights the challenges associated with draft genomes and gene prediction in plants.</title>
        <authorList>
            <person name="Pilkington S.M."/>
            <person name="Crowhurst R."/>
            <person name="Hilario E."/>
            <person name="Nardozza S."/>
            <person name="Fraser L."/>
            <person name="Peng Y."/>
            <person name="Gunaseelan K."/>
            <person name="Simpson R."/>
            <person name="Tahir J."/>
            <person name="Deroles S.C."/>
            <person name="Templeton K."/>
            <person name="Luo Z."/>
            <person name="Davy M."/>
            <person name="Cheng C."/>
            <person name="McNeilage M."/>
            <person name="Scaglione D."/>
            <person name="Liu Y."/>
            <person name="Zhang Q."/>
            <person name="Datson P."/>
            <person name="De Silva N."/>
            <person name="Gardiner S.E."/>
            <person name="Bassett H."/>
            <person name="Chagne D."/>
            <person name="McCallum J."/>
            <person name="Dzierzon H."/>
            <person name="Deng C."/>
            <person name="Wang Y.Y."/>
            <person name="Barron L."/>
            <person name="Manako K."/>
            <person name="Bowen J."/>
            <person name="Foster T.M."/>
            <person name="Erridge Z.A."/>
            <person name="Tiffin H."/>
            <person name="Waite C.N."/>
            <person name="Davies K.M."/>
            <person name="Grierson E.P."/>
            <person name="Laing W.A."/>
            <person name="Kirk R."/>
            <person name="Chen X."/>
            <person name="Wood M."/>
            <person name="Montefiori M."/>
            <person name="Brummell D.A."/>
            <person name="Schwinn K.E."/>
            <person name="Catanach A."/>
            <person name="Fullerton C."/>
            <person name="Li D."/>
            <person name="Meiyalaghan S."/>
            <person name="Nieuwenhuizen N."/>
            <person name="Read N."/>
            <person name="Prakash R."/>
            <person name="Hunter D."/>
            <person name="Zhang H."/>
            <person name="McKenzie M."/>
            <person name="Knabel M."/>
            <person name="Harris A."/>
            <person name="Allan A.C."/>
            <person name="Gleave A."/>
            <person name="Chen A."/>
            <person name="Janssen B.J."/>
            <person name="Plunkett B."/>
            <person name="Ampomah-Dwamena C."/>
            <person name="Voogd C."/>
            <person name="Leif D."/>
            <person name="Lafferty D."/>
            <person name="Souleyre E.J.F."/>
            <person name="Varkonyi-Gasic E."/>
            <person name="Gambi F."/>
            <person name="Hanley J."/>
            <person name="Yao J.L."/>
            <person name="Cheung J."/>
            <person name="David K.M."/>
            <person name="Warren B."/>
            <person name="Marsh K."/>
            <person name="Snowden K.C."/>
            <person name="Lin-Wang K."/>
            <person name="Brian L."/>
            <person name="Martinez-Sanchez M."/>
            <person name="Wang M."/>
            <person name="Ileperuma N."/>
            <person name="Macnee N."/>
            <person name="Campin R."/>
            <person name="McAtee P."/>
            <person name="Drummond R.S.M."/>
            <person name="Espley R.V."/>
            <person name="Ireland H.S."/>
            <person name="Wu R."/>
            <person name="Atkinson R.G."/>
            <person name="Karunairetnam S."/>
            <person name="Bulley S."/>
            <person name="Chunkath S."/>
            <person name="Hanley Z."/>
            <person name="Storey R."/>
            <person name="Thrimawithana A.H."/>
            <person name="Thomson S."/>
            <person name="David C."/>
            <person name="Testolin R."/>
            <person name="Huang H."/>
            <person name="Hellens R.P."/>
            <person name="Schaffer R.J."/>
        </authorList>
    </citation>
    <scope>NUCLEOTIDE SEQUENCE [LARGE SCALE GENOMIC DNA]</scope>
    <source>
        <strain evidence="9">cv. Red5</strain>
    </source>
</reference>
<dbReference type="FunFam" id="3.40.50.300:FF:001091">
    <property type="entry name" value="Probable disease resistance protein At1g61300"/>
    <property type="match status" value="1"/>
</dbReference>
<dbReference type="Proteomes" id="UP000241394">
    <property type="component" value="Chromosome LG17"/>
</dbReference>
<dbReference type="InterPro" id="IPR002182">
    <property type="entry name" value="NB-ARC"/>
</dbReference>
<dbReference type="Gene3D" id="1.10.10.10">
    <property type="entry name" value="Winged helix-like DNA-binding domain superfamily/Winged helix DNA-binding domain"/>
    <property type="match status" value="1"/>
</dbReference>
<dbReference type="Pfam" id="PF13855">
    <property type="entry name" value="LRR_8"/>
    <property type="match status" value="1"/>
</dbReference>
<keyword evidence="2" id="KW-0433">Leucine-rich repeat</keyword>
<evidence type="ECO:0000256" key="2">
    <source>
        <dbReference type="ARBA" id="ARBA00022614"/>
    </source>
</evidence>
<evidence type="ECO:0000313" key="8">
    <source>
        <dbReference type="EMBL" id="PSS05750.1"/>
    </source>
</evidence>